<comment type="subcellular location">
    <subcellularLocation>
        <location evidence="1">Membrane</location>
        <topology evidence="1">Multi-pass membrane protein</topology>
    </subcellularLocation>
</comment>
<comment type="similarity">
    <text evidence="2">Belongs to the major facilitator superfamily.</text>
</comment>
<feature type="transmembrane region" description="Helical" evidence="7">
    <location>
        <begin position="444"/>
        <end position="464"/>
    </location>
</feature>
<feature type="transmembrane region" description="Helical" evidence="7">
    <location>
        <begin position="311"/>
        <end position="331"/>
    </location>
</feature>
<dbReference type="GeneID" id="54475606"/>
<name>A0A6A6PKH5_9PEZI</name>
<feature type="transmembrane region" description="Helical" evidence="7">
    <location>
        <begin position="272"/>
        <end position="291"/>
    </location>
</feature>
<feature type="transmembrane region" description="Helical" evidence="7">
    <location>
        <begin position="412"/>
        <end position="432"/>
    </location>
</feature>
<feature type="compositionally biased region" description="Basic and acidic residues" evidence="6">
    <location>
        <begin position="488"/>
        <end position="503"/>
    </location>
</feature>
<gene>
    <name evidence="9" type="ORF">BDY17DRAFT_303613</name>
</gene>
<feature type="transmembrane region" description="Helical" evidence="7">
    <location>
        <begin position="79"/>
        <end position="97"/>
    </location>
</feature>
<evidence type="ECO:0000259" key="8">
    <source>
        <dbReference type="PROSITE" id="PS50850"/>
    </source>
</evidence>
<evidence type="ECO:0000256" key="4">
    <source>
        <dbReference type="ARBA" id="ARBA00022989"/>
    </source>
</evidence>
<dbReference type="PANTHER" id="PTHR23502">
    <property type="entry name" value="MAJOR FACILITATOR SUPERFAMILY"/>
    <property type="match status" value="1"/>
</dbReference>
<dbReference type="RefSeq" id="XP_033586876.1">
    <property type="nucleotide sequence ID" value="XM_033734604.1"/>
</dbReference>
<dbReference type="InterPro" id="IPR011701">
    <property type="entry name" value="MFS"/>
</dbReference>
<keyword evidence="3 7" id="KW-0812">Transmembrane</keyword>
<keyword evidence="5 7" id="KW-0472">Membrane</keyword>
<protein>
    <submittedName>
        <fullName evidence="9">Major facilitator superfamily domain-containing protein</fullName>
    </submittedName>
</protein>
<keyword evidence="10" id="KW-1185">Reference proteome</keyword>
<feature type="transmembrane region" description="Helical" evidence="7">
    <location>
        <begin position="109"/>
        <end position="128"/>
    </location>
</feature>
<evidence type="ECO:0000256" key="2">
    <source>
        <dbReference type="ARBA" id="ARBA00008335"/>
    </source>
</evidence>
<dbReference type="OrthoDB" id="5141738at2759"/>
<feature type="transmembrane region" description="Helical" evidence="7">
    <location>
        <begin position="168"/>
        <end position="185"/>
    </location>
</feature>
<dbReference type="Pfam" id="PF07690">
    <property type="entry name" value="MFS_1"/>
    <property type="match status" value="1"/>
</dbReference>
<evidence type="ECO:0000313" key="10">
    <source>
        <dbReference type="Proteomes" id="UP000799767"/>
    </source>
</evidence>
<evidence type="ECO:0000256" key="1">
    <source>
        <dbReference type="ARBA" id="ARBA00004141"/>
    </source>
</evidence>
<dbReference type="GO" id="GO:0005886">
    <property type="term" value="C:plasma membrane"/>
    <property type="evidence" value="ECO:0007669"/>
    <property type="project" value="TreeGrafter"/>
</dbReference>
<dbReference type="PANTHER" id="PTHR23502:SF74">
    <property type="entry name" value="MAJOR FACILITATOR SUPERFAMILY (MFS) PROFILE DOMAIN-CONTAINING PROTEIN"/>
    <property type="match status" value="1"/>
</dbReference>
<accession>A0A6A6PKH5</accession>
<evidence type="ECO:0000313" key="9">
    <source>
        <dbReference type="EMBL" id="KAF2480306.1"/>
    </source>
</evidence>
<sequence length="519" mass="57304">MPSASRGSANGHDGETAKTTIAFEAGDPENPYNWSRAKKLWIVFLGTITTLNSTVASALPSGDSDQLQRHFHVTVDAQLVLPNSTFLIGYVLGPFLFAPLSEQHGRRYIILLTYSAFTIFMMATALAPNWTAFLFFRMLAGLFASTPISNTGGLYADVYGDPVYRGRAMAWYLAVAGAGPCLGPIPSGYLEQFGWRWTFWFGLILAGSCLVPLFFLPETYGPAILMRKAKRMRKQNPGSNVYAPLELQHLGAQQFISKVLGRPLRMLVAEPIVSATCLYLSLIYAVIFMLFQAYPIVFSIYNFTPGEVGLAFLPIVVGSFLALVPVIYWDYYLRSAKQKNKPWSSKEEYQRLPLGVLGGPLFSIGMFWIGWGTKQDHWIVPMLGGIPLGFGFVLIFIALFNYLVDSYKIYSASALGATSISRSTFGVVLPFAAKPMFRTLGVAWAASLLGFLSLVMCLIPPLFIRFGEGLRGRSPICQELAKGSGAKQPEKEAADEEMNSREMTDEEKSDEGKNEEDKS</sequence>
<evidence type="ECO:0000256" key="5">
    <source>
        <dbReference type="ARBA" id="ARBA00023136"/>
    </source>
</evidence>
<dbReference type="PROSITE" id="PS50850">
    <property type="entry name" value="MFS"/>
    <property type="match status" value="1"/>
</dbReference>
<feature type="domain" description="Major facilitator superfamily (MFS) profile" evidence="8">
    <location>
        <begin position="38"/>
        <end position="468"/>
    </location>
</feature>
<dbReference type="Gene3D" id="1.20.1250.20">
    <property type="entry name" value="MFS general substrate transporter like domains"/>
    <property type="match status" value="1"/>
</dbReference>
<keyword evidence="4 7" id="KW-1133">Transmembrane helix</keyword>
<evidence type="ECO:0000256" key="3">
    <source>
        <dbReference type="ARBA" id="ARBA00022692"/>
    </source>
</evidence>
<dbReference type="CDD" id="cd17323">
    <property type="entry name" value="MFS_Tpo1_MDR_like"/>
    <property type="match status" value="1"/>
</dbReference>
<feature type="transmembrane region" description="Helical" evidence="7">
    <location>
        <begin position="352"/>
        <end position="371"/>
    </location>
</feature>
<feature type="transmembrane region" description="Helical" evidence="7">
    <location>
        <begin position="197"/>
        <end position="225"/>
    </location>
</feature>
<dbReference type="GO" id="GO:0022857">
    <property type="term" value="F:transmembrane transporter activity"/>
    <property type="evidence" value="ECO:0007669"/>
    <property type="project" value="InterPro"/>
</dbReference>
<evidence type="ECO:0000256" key="7">
    <source>
        <dbReference type="SAM" id="Phobius"/>
    </source>
</evidence>
<feature type="transmembrane region" description="Helical" evidence="7">
    <location>
        <begin position="377"/>
        <end position="400"/>
    </location>
</feature>
<dbReference type="SUPFAM" id="SSF103473">
    <property type="entry name" value="MFS general substrate transporter"/>
    <property type="match status" value="1"/>
</dbReference>
<organism evidence="9 10">
    <name type="scientific">Neohortaea acidophila</name>
    <dbReference type="NCBI Taxonomy" id="245834"/>
    <lineage>
        <taxon>Eukaryota</taxon>
        <taxon>Fungi</taxon>
        <taxon>Dikarya</taxon>
        <taxon>Ascomycota</taxon>
        <taxon>Pezizomycotina</taxon>
        <taxon>Dothideomycetes</taxon>
        <taxon>Dothideomycetidae</taxon>
        <taxon>Mycosphaerellales</taxon>
        <taxon>Teratosphaeriaceae</taxon>
        <taxon>Neohortaea</taxon>
    </lineage>
</organism>
<dbReference type="InterPro" id="IPR036259">
    <property type="entry name" value="MFS_trans_sf"/>
</dbReference>
<feature type="region of interest" description="Disordered" evidence="6">
    <location>
        <begin position="481"/>
        <end position="519"/>
    </location>
</feature>
<proteinExistence type="inferred from homology"/>
<feature type="compositionally biased region" description="Basic and acidic residues" evidence="6">
    <location>
        <begin position="510"/>
        <end position="519"/>
    </location>
</feature>
<feature type="transmembrane region" description="Helical" evidence="7">
    <location>
        <begin position="134"/>
        <end position="156"/>
    </location>
</feature>
<reference evidence="9" key="1">
    <citation type="journal article" date="2020" name="Stud. Mycol.">
        <title>101 Dothideomycetes genomes: a test case for predicting lifestyles and emergence of pathogens.</title>
        <authorList>
            <person name="Haridas S."/>
            <person name="Albert R."/>
            <person name="Binder M."/>
            <person name="Bloem J."/>
            <person name="Labutti K."/>
            <person name="Salamov A."/>
            <person name="Andreopoulos B."/>
            <person name="Baker S."/>
            <person name="Barry K."/>
            <person name="Bills G."/>
            <person name="Bluhm B."/>
            <person name="Cannon C."/>
            <person name="Castanera R."/>
            <person name="Culley D."/>
            <person name="Daum C."/>
            <person name="Ezra D."/>
            <person name="Gonzalez J."/>
            <person name="Henrissat B."/>
            <person name="Kuo A."/>
            <person name="Liang C."/>
            <person name="Lipzen A."/>
            <person name="Lutzoni F."/>
            <person name="Magnuson J."/>
            <person name="Mondo S."/>
            <person name="Nolan M."/>
            <person name="Ohm R."/>
            <person name="Pangilinan J."/>
            <person name="Park H.-J."/>
            <person name="Ramirez L."/>
            <person name="Alfaro M."/>
            <person name="Sun H."/>
            <person name="Tritt A."/>
            <person name="Yoshinaga Y."/>
            <person name="Zwiers L.-H."/>
            <person name="Turgeon B."/>
            <person name="Goodwin S."/>
            <person name="Spatafora J."/>
            <person name="Crous P."/>
            <person name="Grigoriev I."/>
        </authorList>
    </citation>
    <scope>NUCLEOTIDE SEQUENCE</scope>
    <source>
        <strain evidence="9">CBS 113389</strain>
    </source>
</reference>
<dbReference type="FunFam" id="1.20.1250.20:FF:000082">
    <property type="entry name" value="MFS multidrug transporter, putative"/>
    <property type="match status" value="1"/>
</dbReference>
<dbReference type="InterPro" id="IPR020846">
    <property type="entry name" value="MFS_dom"/>
</dbReference>
<dbReference type="EMBL" id="MU001640">
    <property type="protein sequence ID" value="KAF2480306.1"/>
    <property type="molecule type" value="Genomic_DNA"/>
</dbReference>
<evidence type="ECO:0000256" key="6">
    <source>
        <dbReference type="SAM" id="MobiDB-lite"/>
    </source>
</evidence>
<dbReference type="AlphaFoldDB" id="A0A6A6PKH5"/>
<dbReference type="Proteomes" id="UP000799767">
    <property type="component" value="Unassembled WGS sequence"/>
</dbReference>
<feature type="transmembrane region" description="Helical" evidence="7">
    <location>
        <begin position="40"/>
        <end position="59"/>
    </location>
</feature>